<dbReference type="PANTHER" id="PTHR46300:SF12">
    <property type="entry name" value="P450, PUTATIVE (EUROFUNG)-RELATED"/>
    <property type="match status" value="1"/>
</dbReference>
<dbReference type="HOGENOM" id="CLU_001570_2_3_1"/>
<dbReference type="PRINTS" id="PR00463">
    <property type="entry name" value="EP450I"/>
</dbReference>
<dbReference type="EMBL" id="BAUL01000088">
    <property type="protein sequence ID" value="GAD94360.1"/>
    <property type="molecule type" value="Genomic_DNA"/>
</dbReference>
<dbReference type="InterPro" id="IPR017972">
    <property type="entry name" value="Cyt_P450_CS"/>
</dbReference>
<dbReference type="PROSITE" id="PS00086">
    <property type="entry name" value="CYTOCHROME_P450"/>
    <property type="match status" value="1"/>
</dbReference>
<protein>
    <submittedName>
        <fullName evidence="7">Cytochrome P450 oxidoreductase OrdA-like, putative</fullName>
    </submittedName>
</protein>
<dbReference type="OrthoDB" id="2789670at2759"/>
<evidence type="ECO:0000256" key="4">
    <source>
        <dbReference type="ARBA" id="ARBA00023004"/>
    </source>
</evidence>
<dbReference type="GO" id="GO:0005506">
    <property type="term" value="F:iron ion binding"/>
    <property type="evidence" value="ECO:0007669"/>
    <property type="project" value="InterPro"/>
</dbReference>
<dbReference type="InterPro" id="IPR002401">
    <property type="entry name" value="Cyt_P450_E_grp-I"/>
</dbReference>
<dbReference type="eggNOG" id="KOG0156">
    <property type="taxonomic scope" value="Eukaryota"/>
</dbReference>
<dbReference type="InParanoid" id="V5HX02"/>
<keyword evidence="4 5" id="KW-0408">Iron</keyword>
<evidence type="ECO:0000256" key="3">
    <source>
        <dbReference type="ARBA" id="ARBA00023002"/>
    </source>
</evidence>
<dbReference type="InterPro" id="IPR036396">
    <property type="entry name" value="Cyt_P450_sf"/>
</dbReference>
<gene>
    <name evidence="7" type="ORF">PVAR5_2985</name>
</gene>
<dbReference type="Gene3D" id="1.10.630.10">
    <property type="entry name" value="Cytochrome P450"/>
    <property type="match status" value="1"/>
</dbReference>
<sequence>MALGIILKIVLVGLGLYFLKSRLVQLKNGKQAPLPPGPKPRFLIGNLPDLPRDGELEFIHWLKHKDLYGPISSVTIMSQTIVIINEARIAFDLLEKRSSIHSSRPKQIFAGEMVGWENSLGGSPYSNLFRAHRKNMSRIIGSKNVAAQFNDLQVVEAGHFLSRVLDNPDGLGEHIRKQAGAVILKISHGYTIEPHKKDPLVDLVTEAMDQFGQAAVPGAWLVDIMPFLRYLPDWFPGTEFKRTAAKWRNTLTEAAEKPFAFVKHQMACGQNEMSFLSRLLEQGDMTPEESFVVKWSALSLYAAGADTTVSSIAWFFLAMTVYPEVQRKAQEEIDRVVGSDRLPGFEDRQNLPYIDAIVKETLRWNPVGPMGLPHMTTEDDLYEGYLIPKGAVILPNIWYFCHDPSVYHDPMAFKPERYLSSTPEPDPHNTAFGFGRRICPGRILADSSLYLSIAQSLAVFRISKAVDSTGKEIDPPVSPQPGIVCHPSPFQTNIKPRSEKHEALIRSIEQIHPWKESDASILEGIQP</sequence>
<keyword evidence="6" id="KW-0503">Monooxygenase</keyword>
<dbReference type="AlphaFoldDB" id="V5HX02"/>
<dbReference type="GO" id="GO:0020037">
    <property type="term" value="F:heme binding"/>
    <property type="evidence" value="ECO:0007669"/>
    <property type="project" value="InterPro"/>
</dbReference>
<dbReference type="PRINTS" id="PR00385">
    <property type="entry name" value="P450"/>
</dbReference>
<feature type="binding site" description="axial binding residue" evidence="5">
    <location>
        <position position="439"/>
    </location>
    <ligand>
        <name>heme</name>
        <dbReference type="ChEBI" id="CHEBI:30413"/>
    </ligand>
    <ligandPart>
        <name>Fe</name>
        <dbReference type="ChEBI" id="CHEBI:18248"/>
    </ligandPart>
</feature>
<dbReference type="GO" id="GO:0016705">
    <property type="term" value="F:oxidoreductase activity, acting on paired donors, with incorporation or reduction of molecular oxygen"/>
    <property type="evidence" value="ECO:0007669"/>
    <property type="project" value="InterPro"/>
</dbReference>
<evidence type="ECO:0000256" key="1">
    <source>
        <dbReference type="ARBA" id="ARBA00010617"/>
    </source>
</evidence>
<evidence type="ECO:0000256" key="2">
    <source>
        <dbReference type="ARBA" id="ARBA00022723"/>
    </source>
</evidence>
<evidence type="ECO:0000313" key="7">
    <source>
        <dbReference type="EMBL" id="GAD94360.1"/>
    </source>
</evidence>
<dbReference type="InterPro" id="IPR050364">
    <property type="entry name" value="Cytochrome_P450_fung"/>
</dbReference>
<dbReference type="Pfam" id="PF00067">
    <property type="entry name" value="p450"/>
    <property type="match status" value="1"/>
</dbReference>
<comment type="cofactor">
    <cofactor evidence="5">
        <name>heme</name>
        <dbReference type="ChEBI" id="CHEBI:30413"/>
    </cofactor>
</comment>
<comment type="caution">
    <text evidence="7">The sequence shown here is derived from an EMBL/GenBank/DDBJ whole genome shotgun (WGS) entry which is preliminary data.</text>
</comment>
<dbReference type="CDD" id="cd11065">
    <property type="entry name" value="CYP64-like"/>
    <property type="match status" value="1"/>
</dbReference>
<dbReference type="PANTHER" id="PTHR46300">
    <property type="entry name" value="P450, PUTATIVE (EUROFUNG)-RELATED-RELATED"/>
    <property type="match status" value="1"/>
</dbReference>
<accession>V5HX02</accession>
<keyword evidence="8" id="KW-1185">Reference proteome</keyword>
<dbReference type="GO" id="GO:0004497">
    <property type="term" value="F:monooxygenase activity"/>
    <property type="evidence" value="ECO:0007669"/>
    <property type="project" value="UniProtKB-KW"/>
</dbReference>
<evidence type="ECO:0000313" key="8">
    <source>
        <dbReference type="Proteomes" id="UP000018001"/>
    </source>
</evidence>
<dbReference type="Proteomes" id="UP000018001">
    <property type="component" value="Unassembled WGS sequence"/>
</dbReference>
<keyword evidence="3 6" id="KW-0560">Oxidoreductase</keyword>
<proteinExistence type="inferred from homology"/>
<reference evidence="8" key="1">
    <citation type="journal article" date="2014" name="Genome Announc.">
        <title>Draft genome sequence of the formaldehyde-resistant fungus Byssochlamys spectabilis No. 5 (anamorph Paecilomyces variotii No. 5) (NBRC109023).</title>
        <authorList>
            <person name="Oka T."/>
            <person name="Ekino K."/>
            <person name="Fukuda K."/>
            <person name="Nomura Y."/>
        </authorList>
    </citation>
    <scope>NUCLEOTIDE SEQUENCE [LARGE SCALE GENOMIC DNA]</scope>
    <source>
        <strain evidence="8">No. 5 / NBRC 109023</strain>
    </source>
</reference>
<dbReference type="SUPFAM" id="SSF48264">
    <property type="entry name" value="Cytochrome P450"/>
    <property type="match status" value="1"/>
</dbReference>
<keyword evidence="5 6" id="KW-0349">Heme</keyword>
<name>V5HX02_BYSSN</name>
<dbReference type="InterPro" id="IPR001128">
    <property type="entry name" value="Cyt_P450"/>
</dbReference>
<evidence type="ECO:0000256" key="6">
    <source>
        <dbReference type="RuleBase" id="RU000461"/>
    </source>
</evidence>
<comment type="similarity">
    <text evidence="1 6">Belongs to the cytochrome P450 family.</text>
</comment>
<evidence type="ECO:0000256" key="5">
    <source>
        <dbReference type="PIRSR" id="PIRSR602401-1"/>
    </source>
</evidence>
<keyword evidence="2 5" id="KW-0479">Metal-binding</keyword>
<organism evidence="7 8">
    <name type="scientific">Byssochlamys spectabilis (strain No. 5 / NBRC 109023)</name>
    <name type="common">Paecilomyces variotii</name>
    <dbReference type="NCBI Taxonomy" id="1356009"/>
    <lineage>
        <taxon>Eukaryota</taxon>
        <taxon>Fungi</taxon>
        <taxon>Dikarya</taxon>
        <taxon>Ascomycota</taxon>
        <taxon>Pezizomycotina</taxon>
        <taxon>Eurotiomycetes</taxon>
        <taxon>Eurotiomycetidae</taxon>
        <taxon>Eurotiales</taxon>
        <taxon>Thermoascaceae</taxon>
        <taxon>Paecilomyces</taxon>
    </lineage>
</organism>